<evidence type="ECO:0000256" key="1">
    <source>
        <dbReference type="ARBA" id="ARBA00022737"/>
    </source>
</evidence>
<keyword evidence="1" id="KW-0677">Repeat</keyword>
<evidence type="ECO:0000313" key="2">
    <source>
        <dbReference type="EMBL" id="MDH6063584.1"/>
    </source>
</evidence>
<dbReference type="Proteomes" id="UP001159370">
    <property type="component" value="Unassembled WGS sequence"/>
</dbReference>
<dbReference type="PANTHER" id="PTHR47485:SF1">
    <property type="entry name" value="THYLAKOID LUMENAL 17.4 KDA PROTEIN, CHLOROPLASTIC"/>
    <property type="match status" value="1"/>
</dbReference>
<dbReference type="SUPFAM" id="SSF141571">
    <property type="entry name" value="Pentapeptide repeat-like"/>
    <property type="match status" value="1"/>
</dbReference>
<dbReference type="Pfam" id="PF00805">
    <property type="entry name" value="Pentapeptide"/>
    <property type="match status" value="1"/>
</dbReference>
<protein>
    <submittedName>
        <fullName evidence="2">Pentapeptide repeat-containing protein</fullName>
    </submittedName>
</protein>
<comment type="caution">
    <text evidence="2">The sequence shown here is derived from an EMBL/GenBank/DDBJ whole genome shotgun (WGS) entry which is preliminary data.</text>
</comment>
<gene>
    <name evidence="2" type="ORF">NWP23_07325</name>
</gene>
<dbReference type="InterPro" id="IPR001646">
    <property type="entry name" value="5peptide_repeat"/>
</dbReference>
<evidence type="ECO:0000313" key="3">
    <source>
        <dbReference type="Proteomes" id="UP001159370"/>
    </source>
</evidence>
<accession>A0AA43KEF6</accession>
<organism evidence="2 3">
    <name type="scientific">Umezakia ovalisporum FSS-62</name>
    <dbReference type="NCBI Taxonomy" id="2971776"/>
    <lineage>
        <taxon>Bacteria</taxon>
        <taxon>Bacillati</taxon>
        <taxon>Cyanobacteriota</taxon>
        <taxon>Cyanophyceae</taxon>
        <taxon>Nostocales</taxon>
        <taxon>Nodulariaceae</taxon>
        <taxon>Umezakia</taxon>
    </lineage>
</organism>
<dbReference type="Gene3D" id="2.160.20.80">
    <property type="entry name" value="E3 ubiquitin-protein ligase SopA"/>
    <property type="match status" value="1"/>
</dbReference>
<dbReference type="GeneID" id="83686319"/>
<dbReference type="AlphaFoldDB" id="A0AA43KEF6"/>
<dbReference type="EMBL" id="JANQDL010000049">
    <property type="protein sequence ID" value="MDH6063584.1"/>
    <property type="molecule type" value="Genomic_DNA"/>
</dbReference>
<reference evidence="2 3" key="1">
    <citation type="journal article" date="2023" name="J. Phycol.">
        <title>Chrysosporum ovalisporum is synonymous with the true-branching cyanobacterium Umezakia natans (Nostocales/Aphanizomenonaceae).</title>
        <authorList>
            <person name="McGregor G.B."/>
            <person name="Sendall B.C."/>
            <person name="Niiyama Y."/>
            <person name="Tuji A."/>
            <person name="Willis A."/>
        </authorList>
    </citation>
    <scope>NUCLEOTIDE SEQUENCE [LARGE SCALE GENOMIC DNA]</scope>
    <source>
        <strain evidence="2 3">FSS-62</strain>
    </source>
</reference>
<dbReference type="RefSeq" id="WP_280652296.1">
    <property type="nucleotide sequence ID" value="NZ_JANQDL010000049.1"/>
</dbReference>
<proteinExistence type="predicted"/>
<dbReference type="PANTHER" id="PTHR47485">
    <property type="entry name" value="THYLAKOID LUMENAL 17.4 KDA PROTEIN, CHLOROPLASTIC"/>
    <property type="match status" value="1"/>
</dbReference>
<name>A0AA43KEF6_9CYAN</name>
<sequence length="253" mass="27810">MLMAIINTYQTLKRQLTSSPMFLPVNIFGKLFTPWIFVNNRFQWLHNCLITLQQELNNENPNKRAAAIYDLEQFAQNYSQSHWEVMTILSHFVQNHAAYVNKNPLNPNPSSPIPTDVQVALTVIGRRDTNHDKEDEQLDLSHTDMRGANLAGANLKLTNLYQVNLVGANLAGANLAGAVLSAANLAGANLAGADLSQAILSAANLCGANLTGANLQRASLYLANLQGATVVDAMFDKANLREAFWMIQNLPHE</sequence>